<dbReference type="InterPro" id="IPR007396">
    <property type="entry name" value="TR_PAI2-type"/>
</dbReference>
<dbReference type="PIRSF" id="PIRSF010372">
    <property type="entry name" value="PaiB"/>
    <property type="match status" value="1"/>
</dbReference>
<dbReference type="STRING" id="1411141.GCA_001590885_02657"/>
<reference evidence="1 2" key="1">
    <citation type="submission" date="2017-06" db="EMBL/GenBank/DDBJ databases">
        <authorList>
            <consortium name="Pathogen Informatics"/>
        </authorList>
    </citation>
    <scope>NUCLEOTIDE SEQUENCE [LARGE SCALE GENOMIC DNA]</scope>
    <source>
        <strain evidence="1 2">NCTC12148</strain>
    </source>
</reference>
<dbReference type="InterPro" id="IPR012349">
    <property type="entry name" value="Split_barrel_FMN-bd"/>
</dbReference>
<dbReference type="SUPFAM" id="SSF50475">
    <property type="entry name" value="FMN-binding split barrel"/>
    <property type="match status" value="1"/>
</dbReference>
<dbReference type="PANTHER" id="PTHR35802:SF1">
    <property type="entry name" value="PROTEASE SYNTHASE AND SPORULATION PROTEIN PAI 2"/>
    <property type="match status" value="1"/>
</dbReference>
<evidence type="ECO:0000313" key="2">
    <source>
        <dbReference type="Proteomes" id="UP000215134"/>
    </source>
</evidence>
<proteinExistence type="predicted"/>
<dbReference type="Proteomes" id="UP000215134">
    <property type="component" value="Chromosome 1"/>
</dbReference>
<dbReference type="Gene3D" id="2.30.110.10">
    <property type="entry name" value="Electron Transport, Fmn-binding Protein, Chain A"/>
    <property type="match status" value="1"/>
</dbReference>
<keyword evidence="1" id="KW-0378">Hydrolase</keyword>
<dbReference type="GO" id="GO:0006508">
    <property type="term" value="P:proteolysis"/>
    <property type="evidence" value="ECO:0007669"/>
    <property type="project" value="UniProtKB-KW"/>
</dbReference>
<dbReference type="Pfam" id="PF04299">
    <property type="entry name" value="FMN_bind_2"/>
    <property type="match status" value="1"/>
</dbReference>
<accession>A0A240BMN8</accession>
<dbReference type="AlphaFoldDB" id="A0A240BMN8"/>
<name>A0A240BMN8_SERFI</name>
<dbReference type="OrthoDB" id="9794948at2"/>
<dbReference type="PANTHER" id="PTHR35802">
    <property type="entry name" value="PROTEASE SYNTHASE AND SPORULATION PROTEIN PAI 2"/>
    <property type="match status" value="1"/>
</dbReference>
<organism evidence="1 2">
    <name type="scientific">Serratia ficaria</name>
    <dbReference type="NCBI Taxonomy" id="61651"/>
    <lineage>
        <taxon>Bacteria</taxon>
        <taxon>Pseudomonadati</taxon>
        <taxon>Pseudomonadota</taxon>
        <taxon>Gammaproteobacteria</taxon>
        <taxon>Enterobacterales</taxon>
        <taxon>Yersiniaceae</taxon>
        <taxon>Serratia</taxon>
    </lineage>
</organism>
<dbReference type="EMBL" id="LT906479">
    <property type="protein sequence ID" value="SNV97171.1"/>
    <property type="molecule type" value="Genomic_DNA"/>
</dbReference>
<dbReference type="RefSeq" id="WP_061797626.1">
    <property type="nucleotide sequence ID" value="NZ_CABITV010000010.1"/>
</dbReference>
<sequence>MYQPAAFREDRLEAQLALARANPLGMLVSQGEQGLTADPLPFLIDADPQGQLWLRAHLSRANGHWKLLRQTPECLVIFQGTEGYISPGWYESKRLTGKAVPTWNYSLVQFHGVPTVIEDPLWLRRQLEGLTALQEGRQPAPWRLDDAPAGYIAGQIRGIVGIEIAVTRREGKWKMSQNRSAGDIDGVIDGLRAGGEAQRRLAEEVERRRG</sequence>
<keyword evidence="1" id="KW-0645">Protease</keyword>
<gene>
    <name evidence="1" type="primary">paiB</name>
    <name evidence="1" type="ORF">SAMEA4384070_01519</name>
</gene>
<dbReference type="GeneID" id="75026688"/>
<dbReference type="KEGG" id="sfj:SAMEA4384070_1519"/>
<keyword evidence="2" id="KW-1185">Reference proteome</keyword>
<dbReference type="GO" id="GO:0008233">
    <property type="term" value="F:peptidase activity"/>
    <property type="evidence" value="ECO:0007669"/>
    <property type="project" value="UniProtKB-KW"/>
</dbReference>
<evidence type="ECO:0000313" key="1">
    <source>
        <dbReference type="EMBL" id="SNV97171.1"/>
    </source>
</evidence>
<protein>
    <submittedName>
        <fullName evidence="1">Protease synthase and sporulation protein PAI 2</fullName>
    </submittedName>
</protein>